<dbReference type="PANTHER" id="PTHR36985">
    <property type="entry name" value="TRANSLOCATION AND ASSEMBLY MODULE SUBUNIT TAMB"/>
    <property type="match status" value="1"/>
</dbReference>
<proteinExistence type="predicted"/>
<accession>A0A486XJQ3</accession>
<dbReference type="InterPro" id="IPR007452">
    <property type="entry name" value="TamB_C"/>
</dbReference>
<dbReference type="PANTHER" id="PTHR36985:SF1">
    <property type="entry name" value="TRANSLOCATION AND ASSEMBLY MODULE SUBUNIT TAMB"/>
    <property type="match status" value="1"/>
</dbReference>
<dbReference type="Pfam" id="PF04357">
    <property type="entry name" value="TamB"/>
    <property type="match status" value="1"/>
</dbReference>
<name>A0A486XJQ3_9GAMM</name>
<dbReference type="EMBL" id="CAAJGR010000061">
    <property type="protein sequence ID" value="VHO02289.1"/>
    <property type="molecule type" value="Genomic_DNA"/>
</dbReference>
<evidence type="ECO:0000256" key="4">
    <source>
        <dbReference type="ARBA" id="ARBA00023136"/>
    </source>
</evidence>
<gene>
    <name evidence="6" type="ORF">BAL341_703</name>
</gene>
<protein>
    <submittedName>
        <fullName evidence="6">Uncharacterized protein YtfN</fullName>
    </submittedName>
</protein>
<reference evidence="6" key="1">
    <citation type="submission" date="2019-04" db="EMBL/GenBank/DDBJ databases">
        <authorList>
            <person name="Brambilla D."/>
        </authorList>
    </citation>
    <scope>NUCLEOTIDE SEQUENCE</scope>
    <source>
        <strain evidence="6">BAL1</strain>
    </source>
</reference>
<feature type="domain" description="Translocation and assembly module TamB C-terminal" evidence="5">
    <location>
        <begin position="918"/>
        <end position="1254"/>
    </location>
</feature>
<keyword evidence="3" id="KW-1133">Transmembrane helix</keyword>
<evidence type="ECO:0000259" key="5">
    <source>
        <dbReference type="Pfam" id="PF04357"/>
    </source>
</evidence>
<sequence>MSWQRSKRLAKHSLKWLNWTLFLPAALVAVMLTLLLYTATGLRVSLALAEHLLPGFTVETSSGSILAGNTLSNLHWQEGNNSVAVQQLRLSINNHCLLQLKLCVEELAVQGLSIKMEPALSEPQQENTASTRFWLAFPLSINDLSLDDALVSIDGHQLRWQHLAMTVDAWGSKIQLTKPLWQQVSLTLAPTAQTQAATASFVYQAPKLADFQLPLSVFIEQFKLDDFILIQEDSQYKLAQLQFSLQWQEQTLNLTQFELSHSIGTLQSSGRITTTAAYPLSVSALVNITDGELAGQRLQLTGSGSLADLAITASATGPLQAQLDANLDLLSEALTHQLQFTSNTLLWPLPRATANTETALRVNEARVNLSGSLAHTDISGRFNISSLQAPDSAVEFNGQADYHSLKLNNLQFNTLGGHIRSALTLDWRKDLTWQSQTQLHAIEPGLFWPDYPGELNGTIQHQGTVSQTGPWQLSVTALDISGTLRDYAMQLNGEMSISDRSGKGDYQFNSPNLVLHHADNSLALSGQVDEDWQLTLQLDLPDLAQTLHHAHGKLNGQFDVTGKWAQPHLRGTISGSELKLQQFNLQQINLETALWRDATQAWHTETHLTASAGNYKQLQLEQLDLRFSGNEQQHQLSLILDAVEHSARLTLSGSLQDATWQATLQDAIFQSLPGQWQLTAPASLQYQGQQQQLSVSPHCWQQQASQLCADKTVVISPQQLTTSLTLSQFPLSSVQAVLPYNTIASGSLDAALTANWQQGTPATASLSVSSKTGSVTTLLATPLTLAWQRLVLNSTLSNNSLQNTLQLQVDQQAALSANVNISNFNQDNKALSGEITLKHFTIDFLQPLLGEFSELTGLAAADIRLSGSLQQPLLYGSAELQNSRVKGKLAPVDIDNAALAVTFSGQTASLDGLVSTPKGEINLSGVAQWHQMDAWQAQLNIKGDELRLQVPQASLQIAPDLMLTANSQRTLISGSVNIPIANINIDNLPARAVELSDDVVLLDTQLQPIVAEQKQTFALETDINVVLGKRVRLLAFGLKTRLAGNLRVRQLAEQPLRVNGDVSLIDGTFRAYGQDLLIRKGKFNFNGPADQPFLTVEAIRNPANMEDDVIAGIRVNGPADDPSVVVFSEPAKAQANALAYLLMGRDLDSSSGNTGNAVTTSLIGMTLSSSSKLVGEIGEAFGLKDFTLDTAGAGDKSQVTVSGYLSRDLQLKYGYGIFNAVGEFTLRYRVMRRLYLEVVSGVDTAVDLLYKFEFD</sequence>
<comment type="subcellular location">
    <subcellularLocation>
        <location evidence="1">Membrane</location>
        <topology evidence="1">Single-pass membrane protein</topology>
    </subcellularLocation>
</comment>
<organism evidence="6">
    <name type="scientific">Rheinheimera sp. BAL341</name>
    <dbReference type="NCBI Taxonomy" id="1708203"/>
    <lineage>
        <taxon>Bacteria</taxon>
        <taxon>Pseudomonadati</taxon>
        <taxon>Pseudomonadota</taxon>
        <taxon>Gammaproteobacteria</taxon>
        <taxon>Chromatiales</taxon>
        <taxon>Chromatiaceae</taxon>
        <taxon>Rheinheimera</taxon>
    </lineage>
</organism>
<keyword evidence="2" id="KW-0812">Transmembrane</keyword>
<keyword evidence="4" id="KW-0472">Membrane</keyword>
<dbReference type="GO" id="GO:0097347">
    <property type="term" value="C:TAM protein secretion complex"/>
    <property type="evidence" value="ECO:0007669"/>
    <property type="project" value="TreeGrafter"/>
</dbReference>
<evidence type="ECO:0000256" key="3">
    <source>
        <dbReference type="ARBA" id="ARBA00022989"/>
    </source>
</evidence>
<evidence type="ECO:0000256" key="2">
    <source>
        <dbReference type="ARBA" id="ARBA00022692"/>
    </source>
</evidence>
<dbReference type="AlphaFoldDB" id="A0A486XJQ3"/>
<evidence type="ECO:0000313" key="6">
    <source>
        <dbReference type="EMBL" id="VHO02289.1"/>
    </source>
</evidence>
<evidence type="ECO:0000256" key="1">
    <source>
        <dbReference type="ARBA" id="ARBA00004167"/>
    </source>
</evidence>
<dbReference type="GO" id="GO:0005886">
    <property type="term" value="C:plasma membrane"/>
    <property type="evidence" value="ECO:0007669"/>
    <property type="project" value="InterPro"/>
</dbReference>
<dbReference type="GO" id="GO:0009306">
    <property type="term" value="P:protein secretion"/>
    <property type="evidence" value="ECO:0007669"/>
    <property type="project" value="InterPro"/>
</dbReference>